<dbReference type="Pfam" id="PF00664">
    <property type="entry name" value="ABC_membrane"/>
    <property type="match status" value="1"/>
</dbReference>
<feature type="domain" description="ABC transporter" evidence="9">
    <location>
        <begin position="364"/>
        <end position="598"/>
    </location>
</feature>
<feature type="domain" description="ABC transmembrane type-1" evidence="10">
    <location>
        <begin position="31"/>
        <end position="331"/>
    </location>
</feature>
<evidence type="ECO:0000256" key="1">
    <source>
        <dbReference type="ARBA" id="ARBA00004651"/>
    </source>
</evidence>
<gene>
    <name evidence="11" type="ORF">A3860_03915</name>
</gene>
<evidence type="ECO:0000256" key="2">
    <source>
        <dbReference type="ARBA" id="ARBA00022448"/>
    </source>
</evidence>
<keyword evidence="3 8" id="KW-0812">Transmembrane</keyword>
<dbReference type="PROSITE" id="PS00211">
    <property type="entry name" value="ABC_TRANSPORTER_1"/>
    <property type="match status" value="1"/>
</dbReference>
<accession>A0A1V9FRA7</accession>
<dbReference type="Gene3D" id="1.20.1560.10">
    <property type="entry name" value="ABC transporter type 1, transmembrane domain"/>
    <property type="match status" value="1"/>
</dbReference>
<keyword evidence="6 8" id="KW-1133">Transmembrane helix</keyword>
<dbReference type="GO" id="GO:0005524">
    <property type="term" value="F:ATP binding"/>
    <property type="evidence" value="ECO:0007669"/>
    <property type="project" value="UniProtKB-KW"/>
</dbReference>
<keyword evidence="12" id="KW-1185">Reference proteome</keyword>
<dbReference type="OrthoDB" id="9760358at2"/>
<dbReference type="GO" id="GO:0016887">
    <property type="term" value="F:ATP hydrolysis activity"/>
    <property type="evidence" value="ECO:0007669"/>
    <property type="project" value="InterPro"/>
</dbReference>
<feature type="transmembrane region" description="Helical" evidence="8">
    <location>
        <begin position="30"/>
        <end position="50"/>
    </location>
</feature>
<comment type="caution">
    <text evidence="11">The sequence shown here is derived from an EMBL/GenBank/DDBJ whole genome shotgun (WGS) entry which is preliminary data.</text>
</comment>
<evidence type="ECO:0000256" key="6">
    <source>
        <dbReference type="ARBA" id="ARBA00022989"/>
    </source>
</evidence>
<dbReference type="PROSITE" id="PS50929">
    <property type="entry name" value="ABC_TM1F"/>
    <property type="match status" value="1"/>
</dbReference>
<dbReference type="InterPro" id="IPR011527">
    <property type="entry name" value="ABC1_TM_dom"/>
</dbReference>
<keyword evidence="4" id="KW-0547">Nucleotide-binding</keyword>
<evidence type="ECO:0000313" key="11">
    <source>
        <dbReference type="EMBL" id="OQP60884.1"/>
    </source>
</evidence>
<dbReference type="GO" id="GO:0005886">
    <property type="term" value="C:plasma membrane"/>
    <property type="evidence" value="ECO:0007669"/>
    <property type="project" value="UniProtKB-SubCell"/>
</dbReference>
<dbReference type="PANTHER" id="PTHR43394:SF1">
    <property type="entry name" value="ATP-BINDING CASSETTE SUB-FAMILY B MEMBER 10, MITOCHONDRIAL"/>
    <property type="match status" value="1"/>
</dbReference>
<dbReference type="SMART" id="SM00382">
    <property type="entry name" value="AAA"/>
    <property type="match status" value="1"/>
</dbReference>
<evidence type="ECO:0000259" key="10">
    <source>
        <dbReference type="PROSITE" id="PS50929"/>
    </source>
</evidence>
<dbReference type="SUPFAM" id="SSF52540">
    <property type="entry name" value="P-loop containing nucleoside triphosphate hydrolases"/>
    <property type="match status" value="1"/>
</dbReference>
<name>A0A1V9FRA7_9BACT</name>
<evidence type="ECO:0000256" key="3">
    <source>
        <dbReference type="ARBA" id="ARBA00022692"/>
    </source>
</evidence>
<feature type="transmembrane region" description="Helical" evidence="8">
    <location>
        <begin position="156"/>
        <end position="176"/>
    </location>
</feature>
<feature type="transmembrane region" description="Helical" evidence="8">
    <location>
        <begin position="182"/>
        <end position="198"/>
    </location>
</feature>
<evidence type="ECO:0000313" key="12">
    <source>
        <dbReference type="Proteomes" id="UP000192796"/>
    </source>
</evidence>
<reference evidence="11 12" key="1">
    <citation type="submission" date="2016-03" db="EMBL/GenBank/DDBJ databases">
        <title>Niastella vici sp. nov., isolated from farmland soil.</title>
        <authorList>
            <person name="Chen L."/>
            <person name="Wang D."/>
            <person name="Yang S."/>
            <person name="Wang G."/>
        </authorList>
    </citation>
    <scope>NUCLEOTIDE SEQUENCE [LARGE SCALE GENOMIC DNA]</scope>
    <source>
        <strain evidence="11 12">DJ57</strain>
    </source>
</reference>
<protein>
    <submittedName>
        <fullName evidence="11">Antibiotic ABC transporter ATP-binding protein</fullName>
    </submittedName>
</protein>
<dbReference type="SUPFAM" id="SSF90123">
    <property type="entry name" value="ABC transporter transmembrane region"/>
    <property type="match status" value="1"/>
</dbReference>
<evidence type="ECO:0000259" key="9">
    <source>
        <dbReference type="PROSITE" id="PS50893"/>
    </source>
</evidence>
<evidence type="ECO:0000256" key="8">
    <source>
        <dbReference type="SAM" id="Phobius"/>
    </source>
</evidence>
<dbReference type="CDD" id="cd03254">
    <property type="entry name" value="ABCC_Glucan_exporter_like"/>
    <property type="match status" value="1"/>
</dbReference>
<dbReference type="FunFam" id="3.40.50.300:FF:000287">
    <property type="entry name" value="Multidrug ABC transporter ATP-binding protein"/>
    <property type="match status" value="1"/>
</dbReference>
<dbReference type="InterPro" id="IPR003593">
    <property type="entry name" value="AAA+_ATPase"/>
</dbReference>
<evidence type="ECO:0000256" key="7">
    <source>
        <dbReference type="ARBA" id="ARBA00023136"/>
    </source>
</evidence>
<keyword evidence="7 8" id="KW-0472">Membrane</keyword>
<dbReference type="Proteomes" id="UP000192796">
    <property type="component" value="Unassembled WGS sequence"/>
</dbReference>
<proteinExistence type="predicted"/>
<keyword evidence="2" id="KW-0813">Transport</keyword>
<organism evidence="11 12">
    <name type="scientific">Niastella vici</name>
    <dbReference type="NCBI Taxonomy" id="1703345"/>
    <lineage>
        <taxon>Bacteria</taxon>
        <taxon>Pseudomonadati</taxon>
        <taxon>Bacteroidota</taxon>
        <taxon>Chitinophagia</taxon>
        <taxon>Chitinophagales</taxon>
        <taxon>Chitinophagaceae</taxon>
        <taxon>Niastella</taxon>
    </lineage>
</organism>
<dbReference type="InterPro" id="IPR036640">
    <property type="entry name" value="ABC1_TM_sf"/>
</dbReference>
<dbReference type="PROSITE" id="PS50893">
    <property type="entry name" value="ABC_TRANSPORTER_2"/>
    <property type="match status" value="1"/>
</dbReference>
<dbReference type="CDD" id="cd18544">
    <property type="entry name" value="ABC_6TM_TmrA_like"/>
    <property type="match status" value="1"/>
</dbReference>
<dbReference type="InterPro" id="IPR017871">
    <property type="entry name" value="ABC_transporter-like_CS"/>
</dbReference>
<sequence length="607" mass="68227">MAGKSSGKIIFDLSLLKRVFQYAKPYKTKFILSVIMAILLAVISPVRPWLIQITINDYVHQGVVGDKAKKISVEQVIIWITVLQIGLLLLETAFRFYFSYLTSWLGQTVVKDLRVNVYRKILGLNLSQFDTTPIGTLTTRTINDIEAINDIFSDGLIPIIADLLSIIAVLVFMFWVDWRLTLISLASFPILLVATWLFKESVNKSFIRVRNAVANLNAFVQEHITGMAIVQAFAAETKEFNKFRGINKEHRNANINAIFAYSVFFPVVEIVLAVGTGLMVWWAATHALNIYTVNEVEGRLLIGKMFSFFLCLNLLFRPLRVIADKFNVLQMGMVASDRVFKVLDNADVIKTEGTYAPDMVKGSIAFENVSFAYVDDRYVLKNISFKVQPGETIAIVGHTGSGKTSIISLLNRLYHIQQGAIKIDEVKVEDYKLDALRKSIGVVLQDVFLFSGSVVDNITLRNPAISKEQVIAAAKMIDMHDFIMQLPGGYDYNVMERGSSLSLGQRQLLSFIRALLYNPSILILDEATSSVDTESELLIQKAIDKLIAGRTSIVIAHRLSTIRKASKIIVLDKGEIKEMGTHEELIARQGFYYKLHQMQFEKHAPVP</sequence>
<dbReference type="GO" id="GO:0015421">
    <property type="term" value="F:ABC-type oligopeptide transporter activity"/>
    <property type="evidence" value="ECO:0007669"/>
    <property type="project" value="TreeGrafter"/>
</dbReference>
<dbReference type="Gene3D" id="3.40.50.300">
    <property type="entry name" value="P-loop containing nucleotide triphosphate hydrolases"/>
    <property type="match status" value="1"/>
</dbReference>
<dbReference type="STRING" id="1703345.A3860_03915"/>
<dbReference type="PANTHER" id="PTHR43394">
    <property type="entry name" value="ATP-DEPENDENT PERMEASE MDL1, MITOCHONDRIAL"/>
    <property type="match status" value="1"/>
</dbReference>
<dbReference type="InterPro" id="IPR027417">
    <property type="entry name" value="P-loop_NTPase"/>
</dbReference>
<dbReference type="RefSeq" id="WP_081150861.1">
    <property type="nucleotide sequence ID" value="NZ_LVYD01000058.1"/>
</dbReference>
<keyword evidence="5 11" id="KW-0067">ATP-binding</keyword>
<comment type="subcellular location">
    <subcellularLocation>
        <location evidence="1">Cell membrane</location>
        <topology evidence="1">Multi-pass membrane protein</topology>
    </subcellularLocation>
</comment>
<dbReference type="EMBL" id="LVYD01000058">
    <property type="protein sequence ID" value="OQP60884.1"/>
    <property type="molecule type" value="Genomic_DNA"/>
</dbReference>
<feature type="transmembrane region" description="Helical" evidence="8">
    <location>
        <begin position="76"/>
        <end position="98"/>
    </location>
</feature>
<dbReference type="InterPro" id="IPR003439">
    <property type="entry name" value="ABC_transporter-like_ATP-bd"/>
</dbReference>
<evidence type="ECO:0000256" key="4">
    <source>
        <dbReference type="ARBA" id="ARBA00022741"/>
    </source>
</evidence>
<feature type="transmembrane region" description="Helical" evidence="8">
    <location>
        <begin position="258"/>
        <end position="284"/>
    </location>
</feature>
<evidence type="ECO:0000256" key="5">
    <source>
        <dbReference type="ARBA" id="ARBA00022840"/>
    </source>
</evidence>
<dbReference type="InterPro" id="IPR039421">
    <property type="entry name" value="Type_1_exporter"/>
</dbReference>
<dbReference type="AlphaFoldDB" id="A0A1V9FRA7"/>
<dbReference type="Pfam" id="PF00005">
    <property type="entry name" value="ABC_tran"/>
    <property type="match status" value="1"/>
</dbReference>